<dbReference type="Proteomes" id="UP000095282">
    <property type="component" value="Unplaced"/>
</dbReference>
<dbReference type="STRING" id="1561998.A0A1I7T3Y0"/>
<reference evidence="2" key="1">
    <citation type="submission" date="2016-11" db="UniProtKB">
        <authorList>
            <consortium name="WormBaseParasite"/>
        </authorList>
    </citation>
    <scope>IDENTIFICATION</scope>
</reference>
<proteinExistence type="predicted"/>
<name>A0A1I7T3Y0_9PELO</name>
<protein>
    <submittedName>
        <fullName evidence="2">Uncharacterized protein</fullName>
    </submittedName>
</protein>
<accession>A0A1I7T3Y0</accession>
<keyword evidence="1" id="KW-1185">Reference proteome</keyword>
<organism evidence="1 2">
    <name type="scientific">Caenorhabditis tropicalis</name>
    <dbReference type="NCBI Taxonomy" id="1561998"/>
    <lineage>
        <taxon>Eukaryota</taxon>
        <taxon>Metazoa</taxon>
        <taxon>Ecdysozoa</taxon>
        <taxon>Nematoda</taxon>
        <taxon>Chromadorea</taxon>
        <taxon>Rhabditida</taxon>
        <taxon>Rhabditina</taxon>
        <taxon>Rhabditomorpha</taxon>
        <taxon>Rhabditoidea</taxon>
        <taxon>Rhabditidae</taxon>
        <taxon>Peloderinae</taxon>
        <taxon>Caenorhabditis</taxon>
    </lineage>
</organism>
<dbReference type="WBParaSite" id="Csp11.Scaffold495.g2184.t1">
    <property type="protein sequence ID" value="Csp11.Scaffold495.g2184.t1"/>
    <property type="gene ID" value="Csp11.Scaffold495.g2184"/>
</dbReference>
<sequence length="69" mass="7912">MGQLYPGVDPLAVLFLINVYRRTLFNWICLRQTSLRGSSIQENSHNYEVVVTPRGDILRPKSSTISPRH</sequence>
<evidence type="ECO:0000313" key="2">
    <source>
        <dbReference type="WBParaSite" id="Csp11.Scaffold495.g2184.t1"/>
    </source>
</evidence>
<evidence type="ECO:0000313" key="1">
    <source>
        <dbReference type="Proteomes" id="UP000095282"/>
    </source>
</evidence>
<dbReference type="AlphaFoldDB" id="A0A1I7T3Y0"/>